<keyword evidence="1" id="KW-0812">Transmembrane</keyword>
<gene>
    <name evidence="2" type="ORF">SVIO_083690</name>
</gene>
<reference evidence="2 3" key="1">
    <citation type="journal article" date="2020" name="Int. J. Syst. Evol. Microbiol.">
        <title>Reclassification of Streptomyces castelarensis and Streptomyces sporoclivatus as later heterotypic synonyms of Streptomyces antimycoticus.</title>
        <authorList>
            <person name="Komaki H."/>
            <person name="Tamura T."/>
        </authorList>
    </citation>
    <scope>NUCLEOTIDE SEQUENCE [LARGE SCALE GENOMIC DNA]</scope>
    <source>
        <strain evidence="2 3">NBRC 13459</strain>
    </source>
</reference>
<protein>
    <submittedName>
        <fullName evidence="2">Uncharacterized protein</fullName>
    </submittedName>
</protein>
<dbReference type="AlphaFoldDB" id="A0A4D4LET3"/>
<feature type="transmembrane region" description="Helical" evidence="1">
    <location>
        <begin position="65"/>
        <end position="86"/>
    </location>
</feature>
<name>A0A4D4LET3_STRVO</name>
<comment type="caution">
    <text evidence="2">The sequence shown here is derived from an EMBL/GenBank/DDBJ whole genome shotgun (WGS) entry which is preliminary data.</text>
</comment>
<evidence type="ECO:0000313" key="2">
    <source>
        <dbReference type="EMBL" id="GDY57746.1"/>
    </source>
</evidence>
<dbReference type="EMBL" id="BJHW01000001">
    <property type="protein sequence ID" value="GDY57746.1"/>
    <property type="molecule type" value="Genomic_DNA"/>
</dbReference>
<dbReference type="Proteomes" id="UP000301309">
    <property type="component" value="Unassembled WGS sequence"/>
</dbReference>
<keyword evidence="3" id="KW-1185">Reference proteome</keyword>
<keyword evidence="1" id="KW-1133">Transmembrane helix</keyword>
<proteinExistence type="predicted"/>
<organism evidence="2 3">
    <name type="scientific">Streptomyces violaceusniger</name>
    <dbReference type="NCBI Taxonomy" id="68280"/>
    <lineage>
        <taxon>Bacteria</taxon>
        <taxon>Bacillati</taxon>
        <taxon>Actinomycetota</taxon>
        <taxon>Actinomycetes</taxon>
        <taxon>Kitasatosporales</taxon>
        <taxon>Streptomycetaceae</taxon>
        <taxon>Streptomyces</taxon>
        <taxon>Streptomyces violaceusniger group</taxon>
    </lineage>
</organism>
<feature type="transmembrane region" description="Helical" evidence="1">
    <location>
        <begin position="34"/>
        <end position="53"/>
    </location>
</feature>
<evidence type="ECO:0000313" key="3">
    <source>
        <dbReference type="Proteomes" id="UP000301309"/>
    </source>
</evidence>
<sequence length="104" mass="11164">MHPGADVGDQLSGQVAAEVAGAEGGDGFARRPPLAALANASVLAALVGAASASRRVRTLSLPRRWRCSVMVFYAWEVVGTGAWSRWWKDGAGCMRNAWWEMFQA</sequence>
<accession>A0A4D4LET3</accession>
<keyword evidence="1" id="KW-0472">Membrane</keyword>
<evidence type="ECO:0000256" key="1">
    <source>
        <dbReference type="SAM" id="Phobius"/>
    </source>
</evidence>